<dbReference type="PANTHER" id="PTHR14241">
    <property type="entry name" value="INTERFERON-INDUCED PROTEIN 44"/>
    <property type="match status" value="1"/>
</dbReference>
<accession>A0AAE0T401</accession>
<dbReference type="PANTHER" id="PTHR14241:SF32">
    <property type="entry name" value="VWFA DOMAIN-CONTAINING PROTEIN-RELATED"/>
    <property type="match status" value="1"/>
</dbReference>
<evidence type="ECO:0000313" key="1">
    <source>
        <dbReference type="EMBL" id="KAK3603382.1"/>
    </source>
</evidence>
<dbReference type="Proteomes" id="UP001195483">
    <property type="component" value="Unassembled WGS sequence"/>
</dbReference>
<reference evidence="1" key="3">
    <citation type="submission" date="2023-05" db="EMBL/GenBank/DDBJ databases">
        <authorList>
            <person name="Smith C.H."/>
        </authorList>
    </citation>
    <scope>NUCLEOTIDE SEQUENCE</scope>
    <source>
        <strain evidence="1">CHS0354</strain>
        <tissue evidence="1">Mantle</tissue>
    </source>
</reference>
<reference evidence="1" key="2">
    <citation type="journal article" date="2021" name="Genome Biol. Evol.">
        <title>Developing a high-quality reference genome for a parasitic bivalve with doubly uniparental inheritance (Bivalvia: Unionida).</title>
        <authorList>
            <person name="Smith C.H."/>
        </authorList>
    </citation>
    <scope>NUCLEOTIDE SEQUENCE</scope>
    <source>
        <strain evidence="1">CHS0354</strain>
        <tissue evidence="1">Mantle</tissue>
    </source>
</reference>
<keyword evidence="2" id="KW-1185">Reference proteome</keyword>
<proteinExistence type="predicted"/>
<dbReference type="InterPro" id="IPR027417">
    <property type="entry name" value="P-loop_NTPase"/>
</dbReference>
<reference evidence="1" key="1">
    <citation type="journal article" date="2021" name="Genome Biol. Evol.">
        <title>A High-Quality Reference Genome for a Parasitic Bivalve with Doubly Uniparental Inheritance (Bivalvia: Unionida).</title>
        <authorList>
            <person name="Smith C.H."/>
        </authorList>
    </citation>
    <scope>NUCLEOTIDE SEQUENCE</scope>
    <source>
        <strain evidence="1">CHS0354</strain>
    </source>
</reference>
<evidence type="ECO:0008006" key="3">
    <source>
        <dbReference type="Google" id="ProtNLM"/>
    </source>
</evidence>
<name>A0AAE0T401_9BIVA</name>
<evidence type="ECO:0000313" key="2">
    <source>
        <dbReference type="Proteomes" id="UP001195483"/>
    </source>
</evidence>
<dbReference type="EMBL" id="JAEAOA010001549">
    <property type="protein sequence ID" value="KAK3603382.1"/>
    <property type="molecule type" value="Genomic_DNA"/>
</dbReference>
<protein>
    <recommendedName>
        <fullName evidence="3">Interferon-induced protein 44-like</fullName>
    </recommendedName>
</protein>
<dbReference type="AlphaFoldDB" id="A0AAE0T401"/>
<organism evidence="1 2">
    <name type="scientific">Potamilus streckersoni</name>
    <dbReference type="NCBI Taxonomy" id="2493646"/>
    <lineage>
        <taxon>Eukaryota</taxon>
        <taxon>Metazoa</taxon>
        <taxon>Spiralia</taxon>
        <taxon>Lophotrochozoa</taxon>
        <taxon>Mollusca</taxon>
        <taxon>Bivalvia</taxon>
        <taxon>Autobranchia</taxon>
        <taxon>Heteroconchia</taxon>
        <taxon>Palaeoheterodonta</taxon>
        <taxon>Unionida</taxon>
        <taxon>Unionoidea</taxon>
        <taxon>Unionidae</taxon>
        <taxon>Ambleminae</taxon>
        <taxon>Lampsilini</taxon>
        <taxon>Potamilus</taxon>
    </lineage>
</organism>
<gene>
    <name evidence="1" type="ORF">CHS0354_025994</name>
</gene>
<comment type="caution">
    <text evidence="1">The sequence shown here is derived from an EMBL/GenBank/DDBJ whole genome shotgun (WGS) entry which is preliminary data.</text>
</comment>
<dbReference type="Gene3D" id="3.40.50.300">
    <property type="entry name" value="P-loop containing nucleotide triphosphate hydrolases"/>
    <property type="match status" value="1"/>
</dbReference>
<dbReference type="SUPFAM" id="SSF52540">
    <property type="entry name" value="P-loop containing nucleoside triphosphate hydrolases"/>
    <property type="match status" value="1"/>
</dbReference>
<sequence length="92" mass="10122">MLGPIGAGKSSFFNTINSTFQERIAKRGMTGRSTDTLTKKYREYPIWSPGNDSELNFRLCDTCGIVVNGPPDLADLDQLVEGHVPDGYEVLV</sequence>